<dbReference type="InterPro" id="IPR011991">
    <property type="entry name" value="ArsR-like_HTH"/>
</dbReference>
<feature type="compositionally biased region" description="Low complexity" evidence="1">
    <location>
        <begin position="12"/>
        <end position="39"/>
    </location>
</feature>
<name>A0A4Y4E0X6_CELCE</name>
<dbReference type="InterPro" id="IPR001845">
    <property type="entry name" value="HTH_ArsR_DNA-bd_dom"/>
</dbReference>
<comment type="caution">
    <text evidence="3">The sequence shown here is derived from an EMBL/GenBank/DDBJ whole genome shotgun (WGS) entry which is preliminary data.</text>
</comment>
<dbReference type="GO" id="GO:0003700">
    <property type="term" value="F:DNA-binding transcription factor activity"/>
    <property type="evidence" value="ECO:0007669"/>
    <property type="project" value="InterPro"/>
</dbReference>
<organism evidence="3 4">
    <name type="scientific">Cellulosimicrobium cellulans</name>
    <name type="common">Arthrobacter luteus</name>
    <dbReference type="NCBI Taxonomy" id="1710"/>
    <lineage>
        <taxon>Bacteria</taxon>
        <taxon>Bacillati</taxon>
        <taxon>Actinomycetota</taxon>
        <taxon>Actinomycetes</taxon>
        <taxon>Micrococcales</taxon>
        <taxon>Promicromonosporaceae</taxon>
        <taxon>Cellulosimicrobium</taxon>
    </lineage>
</organism>
<dbReference type="AlphaFoldDB" id="A0A4Y4E0X6"/>
<protein>
    <recommendedName>
        <fullName evidence="2">HTH arsR-type domain-containing protein</fullName>
    </recommendedName>
</protein>
<reference evidence="3 4" key="1">
    <citation type="submission" date="2019-06" db="EMBL/GenBank/DDBJ databases">
        <title>Whole genome shotgun sequence of Cellulosimicrobium cellulans NBRC 15516.</title>
        <authorList>
            <person name="Hosoyama A."/>
            <person name="Uohara A."/>
            <person name="Ohji S."/>
            <person name="Ichikawa N."/>
        </authorList>
    </citation>
    <scope>NUCLEOTIDE SEQUENCE [LARGE SCALE GENOMIC DNA]</scope>
    <source>
        <strain evidence="3 4">NBRC 15516</strain>
    </source>
</reference>
<dbReference type="SUPFAM" id="SSF46785">
    <property type="entry name" value="Winged helix' DNA-binding domain"/>
    <property type="match status" value="1"/>
</dbReference>
<dbReference type="Pfam" id="PF12840">
    <property type="entry name" value="HTH_20"/>
    <property type="match status" value="1"/>
</dbReference>
<evidence type="ECO:0000259" key="2">
    <source>
        <dbReference type="SMART" id="SM00418"/>
    </source>
</evidence>
<sequence>MTGMSTPADPHASPSDVPAVPAVPDVPAVPTGPGPVSSEGRPRGPRPEPGQVVATDPATIRALAHPLRLRILALLDDEGEVTATRCAEVTGESVASCSFHLRMLAKYGYVEPAERRGKERPWRSVGRGRQTKFDPDVPESLHAAGAVATLMLDQEAARVRAWLAGSAADDPQWLLASTMTGASFYATREELDALAREVEALTDRFRGRWDDPSIRPAGARRARLFSIVNADLPEAPR</sequence>
<dbReference type="InterPro" id="IPR036388">
    <property type="entry name" value="WH-like_DNA-bd_sf"/>
</dbReference>
<dbReference type="Gene3D" id="1.10.10.10">
    <property type="entry name" value="Winged helix-like DNA-binding domain superfamily/Winged helix DNA-binding domain"/>
    <property type="match status" value="1"/>
</dbReference>
<evidence type="ECO:0000313" key="3">
    <source>
        <dbReference type="EMBL" id="GED09238.1"/>
    </source>
</evidence>
<gene>
    <name evidence="3" type="ORF">CCE02nite_12370</name>
</gene>
<dbReference type="CDD" id="cd00090">
    <property type="entry name" value="HTH_ARSR"/>
    <property type="match status" value="1"/>
</dbReference>
<dbReference type="EMBL" id="BJNZ01000005">
    <property type="protein sequence ID" value="GED09238.1"/>
    <property type="molecule type" value="Genomic_DNA"/>
</dbReference>
<dbReference type="Proteomes" id="UP000316659">
    <property type="component" value="Unassembled WGS sequence"/>
</dbReference>
<proteinExistence type="predicted"/>
<feature type="region of interest" description="Disordered" evidence="1">
    <location>
        <begin position="1"/>
        <end position="56"/>
    </location>
</feature>
<dbReference type="InterPro" id="IPR036390">
    <property type="entry name" value="WH_DNA-bd_sf"/>
</dbReference>
<evidence type="ECO:0000313" key="4">
    <source>
        <dbReference type="Proteomes" id="UP000316659"/>
    </source>
</evidence>
<dbReference type="SMART" id="SM00418">
    <property type="entry name" value="HTH_ARSR"/>
    <property type="match status" value="1"/>
</dbReference>
<accession>A0A4Y4E0X6</accession>
<evidence type="ECO:0000256" key="1">
    <source>
        <dbReference type="SAM" id="MobiDB-lite"/>
    </source>
</evidence>
<feature type="domain" description="HTH arsR-type" evidence="2">
    <location>
        <begin position="58"/>
        <end position="152"/>
    </location>
</feature>